<dbReference type="RefSeq" id="WP_268617258.1">
    <property type="nucleotide sequence ID" value="NZ_JAMDMX010000088.1"/>
</dbReference>
<sequence length="374" mass="44820">MFFTRNRQNTPLETIREELKKRKKHSQAISNELTLSEKKLLDKISWITQDHNLNNVTRTKAYLEFHLRHPEIHWAFLGHMVSRNGGWNMTDLKGEFLTKLLSKKEQDLFFHFLERGNWLIFQDVYPQFLLYEESLKKNKPLFYLLPRLNVSIFMEAIWNYFWRVLDTHILCIGLVINEQSYLEQRVIQNPYYQKEVLKKIKFHLQHLLSFNQILFPAEGDHLKGQTLHQFQSLHERILLGKRLYAVLFKNQEFNRQALEWAKRNPHTGSRKDYWPHIFNSVNEGAPGITYPLRLKSCQIHNDARRIYSPKMEYAWKNVSQPEAEPGDWFQDILVVDYLEDDIEMMEGEIKNEYCKTLERLEVVALAKKAIHFLE</sequence>
<dbReference type="Pfam" id="PF10720">
    <property type="entry name" value="DUF2515"/>
    <property type="match status" value="1"/>
</dbReference>
<reference evidence="1 2" key="1">
    <citation type="submission" date="2022-05" db="EMBL/GenBank/DDBJ databases">
        <title>Genome Sequencing of Bee-Associated Microbes.</title>
        <authorList>
            <person name="Dunlap C."/>
        </authorList>
    </citation>
    <scope>NUCLEOTIDE SEQUENCE [LARGE SCALE GENOMIC DNA]</scope>
    <source>
        <strain evidence="1 2">NRRL B-14421</strain>
    </source>
</reference>
<keyword evidence="2" id="KW-1185">Reference proteome</keyword>
<protein>
    <submittedName>
        <fullName evidence="1">DUF2515 domain-containing protein</fullName>
    </submittedName>
</protein>
<organism evidence="1 2">
    <name type="scientific">Paenibacillus alginolyticus</name>
    <dbReference type="NCBI Taxonomy" id="59839"/>
    <lineage>
        <taxon>Bacteria</taxon>
        <taxon>Bacillati</taxon>
        <taxon>Bacillota</taxon>
        <taxon>Bacilli</taxon>
        <taxon>Bacillales</taxon>
        <taxon>Paenibacillaceae</taxon>
        <taxon>Paenibacillus</taxon>
    </lineage>
</organism>
<dbReference type="EMBL" id="JAMDMX010000088">
    <property type="protein sequence ID" value="MCY9696090.1"/>
    <property type="molecule type" value="Genomic_DNA"/>
</dbReference>
<evidence type="ECO:0000313" key="1">
    <source>
        <dbReference type="EMBL" id="MCY9696090.1"/>
    </source>
</evidence>
<accession>A0ABT4GIQ0</accession>
<name>A0ABT4GIQ0_9BACL</name>
<evidence type="ECO:0000313" key="2">
    <source>
        <dbReference type="Proteomes" id="UP001527099"/>
    </source>
</evidence>
<dbReference type="Proteomes" id="UP001527099">
    <property type="component" value="Unassembled WGS sequence"/>
</dbReference>
<proteinExistence type="predicted"/>
<gene>
    <name evidence="1" type="ORF">M5X19_24735</name>
</gene>
<comment type="caution">
    <text evidence="1">The sequence shown here is derived from an EMBL/GenBank/DDBJ whole genome shotgun (WGS) entry which is preliminary data.</text>
</comment>
<dbReference type="InterPro" id="IPR019658">
    <property type="entry name" value="DUF2515"/>
</dbReference>